<evidence type="ECO:0000313" key="7">
    <source>
        <dbReference type="EMBL" id="CQR70958.1"/>
    </source>
</evidence>
<evidence type="ECO:0000259" key="6">
    <source>
        <dbReference type="PROSITE" id="PS50893"/>
    </source>
</evidence>
<dbReference type="PANTHER" id="PTHR43820:SF4">
    <property type="entry name" value="HIGH-AFFINITY BRANCHED-CHAIN AMINO ACID TRANSPORT ATP-BINDING PROTEIN LIVF"/>
    <property type="match status" value="1"/>
</dbReference>
<keyword evidence="4 7" id="KW-0067">ATP-binding</keyword>
<dbReference type="PROSITE" id="PS00211">
    <property type="entry name" value="ABC_TRANSPORTER_1"/>
    <property type="match status" value="1"/>
</dbReference>
<dbReference type="Proteomes" id="UP000049855">
    <property type="component" value="Unassembled WGS sequence"/>
</dbReference>
<gene>
    <name evidence="7" type="ORF">SpAn4DRAFT_1936</name>
</gene>
<dbReference type="EMBL" id="CTRP01000003">
    <property type="protein sequence ID" value="CQR70958.1"/>
    <property type="molecule type" value="Genomic_DNA"/>
</dbReference>
<keyword evidence="5" id="KW-0029">Amino-acid transport</keyword>
<dbReference type="GO" id="GO:0005524">
    <property type="term" value="F:ATP binding"/>
    <property type="evidence" value="ECO:0007669"/>
    <property type="project" value="UniProtKB-KW"/>
</dbReference>
<dbReference type="InterPro" id="IPR027417">
    <property type="entry name" value="P-loop_NTPase"/>
</dbReference>
<dbReference type="Pfam" id="PF00005">
    <property type="entry name" value="ABC_tran"/>
    <property type="match status" value="1"/>
</dbReference>
<dbReference type="InterPro" id="IPR003593">
    <property type="entry name" value="AAA+_ATPase"/>
</dbReference>
<dbReference type="InterPro" id="IPR017871">
    <property type="entry name" value="ABC_transporter-like_CS"/>
</dbReference>
<reference evidence="8" key="1">
    <citation type="submission" date="2015-03" db="EMBL/GenBank/DDBJ databases">
        <authorList>
            <person name="Nijsse Bart"/>
        </authorList>
    </citation>
    <scope>NUCLEOTIDE SEQUENCE [LARGE SCALE GENOMIC DNA]</scope>
</reference>
<dbReference type="CDD" id="cd03224">
    <property type="entry name" value="ABC_TM1139_LivF_branched"/>
    <property type="match status" value="1"/>
</dbReference>
<organism evidence="7 8">
    <name type="scientific">Sporomusa ovata</name>
    <dbReference type="NCBI Taxonomy" id="2378"/>
    <lineage>
        <taxon>Bacteria</taxon>
        <taxon>Bacillati</taxon>
        <taxon>Bacillota</taxon>
        <taxon>Negativicutes</taxon>
        <taxon>Selenomonadales</taxon>
        <taxon>Sporomusaceae</taxon>
        <taxon>Sporomusa</taxon>
    </lineage>
</organism>
<sequence length="234" mass="25288">MIELKGIKAGYGATEVLHDITFRAETGKITTLIGANGAGKTTTLHCIAGIIKPTTGQLLWNGEDISQLSPAAIVRKGISLIPEGRHVFPDMTTAENLQLGAYTRKDKAGIKRDYDWVFSLFPKLKDRLGQLAGTLSGGEQQMVVVGRALMANPELLLMDEPSMGLAPIMVEEVFHVIKEIINQGKTILLVEQNAALALETAYHAHVIELGHIVLSGTGKNLLKNPEVEKAYLGL</sequence>
<feature type="domain" description="ABC transporter" evidence="6">
    <location>
        <begin position="2"/>
        <end position="234"/>
    </location>
</feature>
<evidence type="ECO:0000256" key="1">
    <source>
        <dbReference type="ARBA" id="ARBA00005417"/>
    </source>
</evidence>
<evidence type="ECO:0000313" key="8">
    <source>
        <dbReference type="Proteomes" id="UP000049855"/>
    </source>
</evidence>
<dbReference type="InterPro" id="IPR003439">
    <property type="entry name" value="ABC_transporter-like_ATP-bd"/>
</dbReference>
<dbReference type="SMART" id="SM00382">
    <property type="entry name" value="AAA"/>
    <property type="match status" value="1"/>
</dbReference>
<protein>
    <submittedName>
        <fullName evidence="7">Branched-chain amino acid transport ATP-binding protein LivF (TC 3.A.1.4.1)</fullName>
    </submittedName>
</protein>
<evidence type="ECO:0000256" key="2">
    <source>
        <dbReference type="ARBA" id="ARBA00022448"/>
    </source>
</evidence>
<proteinExistence type="inferred from homology"/>
<keyword evidence="2" id="KW-0813">Transport</keyword>
<dbReference type="Gene3D" id="3.40.50.300">
    <property type="entry name" value="P-loop containing nucleotide triphosphate hydrolases"/>
    <property type="match status" value="1"/>
</dbReference>
<evidence type="ECO:0000256" key="3">
    <source>
        <dbReference type="ARBA" id="ARBA00022741"/>
    </source>
</evidence>
<dbReference type="SUPFAM" id="SSF52540">
    <property type="entry name" value="P-loop containing nucleoside triphosphate hydrolases"/>
    <property type="match status" value="1"/>
</dbReference>
<dbReference type="GO" id="GO:0015807">
    <property type="term" value="P:L-amino acid transport"/>
    <property type="evidence" value="ECO:0007669"/>
    <property type="project" value="TreeGrafter"/>
</dbReference>
<dbReference type="PROSITE" id="PS50893">
    <property type="entry name" value="ABC_TRANSPORTER_2"/>
    <property type="match status" value="1"/>
</dbReference>
<keyword evidence="8" id="KW-1185">Reference proteome</keyword>
<evidence type="ECO:0000256" key="4">
    <source>
        <dbReference type="ARBA" id="ARBA00022840"/>
    </source>
</evidence>
<dbReference type="InterPro" id="IPR052156">
    <property type="entry name" value="BCAA_Transport_ATP-bd_LivF"/>
</dbReference>
<dbReference type="RefSeq" id="WP_021169669.1">
    <property type="nucleotide sequence ID" value="NZ_CTRP01000003.1"/>
</dbReference>
<dbReference type="AlphaFoldDB" id="A0A0U1KU46"/>
<dbReference type="GO" id="GO:0016887">
    <property type="term" value="F:ATP hydrolysis activity"/>
    <property type="evidence" value="ECO:0007669"/>
    <property type="project" value="InterPro"/>
</dbReference>
<evidence type="ECO:0000256" key="5">
    <source>
        <dbReference type="ARBA" id="ARBA00022970"/>
    </source>
</evidence>
<keyword evidence="3" id="KW-0547">Nucleotide-binding</keyword>
<accession>A0A0U1KU46</accession>
<name>A0A0U1KU46_9FIRM</name>
<dbReference type="PANTHER" id="PTHR43820">
    <property type="entry name" value="HIGH-AFFINITY BRANCHED-CHAIN AMINO ACID TRANSPORT ATP-BINDING PROTEIN LIVF"/>
    <property type="match status" value="1"/>
</dbReference>
<dbReference type="GO" id="GO:0015658">
    <property type="term" value="F:branched-chain amino acid transmembrane transporter activity"/>
    <property type="evidence" value="ECO:0007669"/>
    <property type="project" value="TreeGrafter"/>
</dbReference>
<comment type="similarity">
    <text evidence="1">Belongs to the ABC transporter superfamily.</text>
</comment>